<dbReference type="AlphaFoldDB" id="A0A857DHC0"/>
<protein>
    <submittedName>
        <fullName evidence="2">DUF47 family protein</fullName>
    </submittedName>
</protein>
<sequence>MSKKENDFFVLMKENAQLICESSLVLKEAVKDPTTFPVKMKELIDLEHRADDITNKIIDNLNKTLVTPMDREDLYSLATNMDDIIDFIQGALERMIMYKATPPHSGVEELIRVLDDCIHIIKISVDNLPSIRTKLKLILENTEKIHKLESEGDRLYRSEVGKLFENESNPIEIIKWKEILEHLEDATDRCEDLALVIKGVVLKYV</sequence>
<dbReference type="Pfam" id="PF01865">
    <property type="entry name" value="PhoU_div"/>
    <property type="match status" value="1"/>
</dbReference>
<dbReference type="RefSeq" id="WP_019226820.1">
    <property type="nucleotide sequence ID" value="NZ_CP046996.1"/>
</dbReference>
<name>A0A857DHC0_9FIRM</name>
<organism evidence="2 3">
    <name type="scientific">Dehalobacter restrictus</name>
    <dbReference type="NCBI Taxonomy" id="55583"/>
    <lineage>
        <taxon>Bacteria</taxon>
        <taxon>Bacillati</taxon>
        <taxon>Bacillota</taxon>
        <taxon>Clostridia</taxon>
        <taxon>Eubacteriales</taxon>
        <taxon>Desulfitobacteriaceae</taxon>
        <taxon>Dehalobacter</taxon>
    </lineage>
</organism>
<dbReference type="PANTHER" id="PTHR37298">
    <property type="entry name" value="UPF0111 PROTEIN YKAA"/>
    <property type="match status" value="1"/>
</dbReference>
<accession>A0A857DHC0</accession>
<evidence type="ECO:0000313" key="3">
    <source>
        <dbReference type="Proteomes" id="UP000430508"/>
    </source>
</evidence>
<evidence type="ECO:0000256" key="1">
    <source>
        <dbReference type="ARBA" id="ARBA00008591"/>
    </source>
</evidence>
<comment type="similarity">
    <text evidence="1">Belongs to the UPF0111 family.</text>
</comment>
<dbReference type="InterPro" id="IPR038078">
    <property type="entry name" value="PhoU-like_sf"/>
</dbReference>
<dbReference type="InterPro" id="IPR018445">
    <property type="entry name" value="Put_Phosphate_transp_reg"/>
</dbReference>
<dbReference type="PANTHER" id="PTHR37298:SF1">
    <property type="entry name" value="UPF0111 PROTEIN YKAA"/>
    <property type="match status" value="1"/>
</dbReference>
<dbReference type="SUPFAM" id="SSF109755">
    <property type="entry name" value="PhoU-like"/>
    <property type="match status" value="1"/>
</dbReference>
<dbReference type="EMBL" id="CP046996">
    <property type="protein sequence ID" value="QGZ99694.1"/>
    <property type="molecule type" value="Genomic_DNA"/>
</dbReference>
<evidence type="ECO:0000313" key="2">
    <source>
        <dbReference type="EMBL" id="QGZ99694.1"/>
    </source>
</evidence>
<dbReference type="Proteomes" id="UP000430508">
    <property type="component" value="Chromosome"/>
</dbReference>
<reference evidence="2 3" key="1">
    <citation type="submission" date="2019-12" db="EMBL/GenBank/DDBJ databases">
        <title>Sequence classification of anaerobic respiratory reductive dehalogenases: First we see many, then we see few.</title>
        <authorList>
            <person name="Molenda O."/>
            <person name="Puentes Jacome L.A."/>
            <person name="Cao X."/>
            <person name="Nesbo C.L."/>
            <person name="Tang S."/>
            <person name="Morson N."/>
            <person name="Patron J."/>
            <person name="Lomheim L."/>
            <person name="Wishart D.S."/>
            <person name="Edwards E.A."/>
        </authorList>
    </citation>
    <scope>NUCLEOTIDE SEQUENCE [LARGE SCALE GENOMIC DNA]</scope>
    <source>
        <strain evidence="2 3">12DCA</strain>
    </source>
</reference>
<gene>
    <name evidence="2" type="ORF">GQ588_03025</name>
</gene>
<proteinExistence type="inferred from homology"/>
<dbReference type="Gene3D" id="1.20.58.220">
    <property type="entry name" value="Phosphate transport system protein phou homolog 2, domain 2"/>
    <property type="match status" value="1"/>
</dbReference>
<dbReference type="InterPro" id="IPR052912">
    <property type="entry name" value="UPF0111_domain"/>
</dbReference>